<gene>
    <name evidence="1" type="ORF">BKD09_44805</name>
</gene>
<accession>A0A1L3FQ04</accession>
<dbReference type="Proteomes" id="UP000181962">
    <property type="component" value="Chromosome"/>
</dbReference>
<organism evidence="1 2">
    <name type="scientific">Bradyrhizobium japonicum</name>
    <dbReference type="NCBI Taxonomy" id="375"/>
    <lineage>
        <taxon>Bacteria</taxon>
        <taxon>Pseudomonadati</taxon>
        <taxon>Pseudomonadota</taxon>
        <taxon>Alphaproteobacteria</taxon>
        <taxon>Hyphomicrobiales</taxon>
        <taxon>Nitrobacteraceae</taxon>
        <taxon>Bradyrhizobium</taxon>
    </lineage>
</organism>
<name>A0A1L3FQ04_BRAJP</name>
<evidence type="ECO:0000313" key="1">
    <source>
        <dbReference type="EMBL" id="APG15424.1"/>
    </source>
</evidence>
<proteinExistence type="predicted"/>
<reference evidence="1 2" key="1">
    <citation type="submission" date="2016-11" db="EMBL/GenBank/DDBJ databases">
        <title>Complete Genome Sequence of Bradyrhizobium sp. strain J5, an isolated from soybean nodule in Hokkaido.</title>
        <authorList>
            <person name="Kanehara K."/>
        </authorList>
    </citation>
    <scope>NUCLEOTIDE SEQUENCE [LARGE SCALE GENOMIC DNA]</scope>
    <source>
        <strain evidence="1 2">J5</strain>
    </source>
</reference>
<evidence type="ECO:0000313" key="2">
    <source>
        <dbReference type="Proteomes" id="UP000181962"/>
    </source>
</evidence>
<dbReference type="Pfam" id="PF11154">
    <property type="entry name" value="DUF2934"/>
    <property type="match status" value="1"/>
</dbReference>
<sequence>MTDKFWPASGLVSSGVAHMAGPPTQKDIERRAYHLWQQAGMPKERDQEFYLEAERQLKEELIVHELKTPDTL</sequence>
<evidence type="ECO:0008006" key="3">
    <source>
        <dbReference type="Google" id="ProtNLM"/>
    </source>
</evidence>
<protein>
    <recommendedName>
        <fullName evidence="3">DUF2934 domain-containing protein</fullName>
    </recommendedName>
</protein>
<dbReference type="RefSeq" id="WP_232208652.1">
    <property type="nucleotide sequence ID" value="NZ_CP066351.1"/>
</dbReference>
<dbReference type="InterPro" id="IPR021327">
    <property type="entry name" value="DUF2934"/>
</dbReference>
<dbReference type="EMBL" id="CP017637">
    <property type="protein sequence ID" value="APG15424.1"/>
    <property type="molecule type" value="Genomic_DNA"/>
</dbReference>
<dbReference type="AlphaFoldDB" id="A0A1L3FQ04"/>